<evidence type="ECO:0000256" key="13">
    <source>
        <dbReference type="ARBA" id="ARBA00023136"/>
    </source>
</evidence>
<dbReference type="FunFam" id="1.10.630.10:FF:000238">
    <property type="entry name" value="Cytochrome P450 2A6"/>
    <property type="match status" value="1"/>
</dbReference>
<dbReference type="SMR" id="B4IXQ0"/>
<evidence type="ECO:0000256" key="9">
    <source>
        <dbReference type="ARBA" id="ARBA00022848"/>
    </source>
</evidence>
<evidence type="ECO:0000256" key="10">
    <source>
        <dbReference type="ARBA" id="ARBA00023002"/>
    </source>
</evidence>
<keyword evidence="7 14" id="KW-0479">Metal-binding</keyword>
<dbReference type="AlphaFoldDB" id="B4IXQ0"/>
<comment type="cofactor">
    <cofactor evidence="1 14">
        <name>heme</name>
        <dbReference type="ChEBI" id="CHEBI:30413"/>
    </cofactor>
</comment>
<dbReference type="SUPFAM" id="SSF48264">
    <property type="entry name" value="Cytochrome P450"/>
    <property type="match status" value="1"/>
</dbReference>
<evidence type="ECO:0000256" key="2">
    <source>
        <dbReference type="ARBA" id="ARBA00003690"/>
    </source>
</evidence>
<evidence type="ECO:0000256" key="7">
    <source>
        <dbReference type="ARBA" id="ARBA00022723"/>
    </source>
</evidence>
<dbReference type="GO" id="GO:0005506">
    <property type="term" value="F:iron ion binding"/>
    <property type="evidence" value="ECO:0007669"/>
    <property type="project" value="InterPro"/>
</dbReference>
<evidence type="ECO:0000256" key="4">
    <source>
        <dbReference type="ARBA" id="ARBA00004406"/>
    </source>
</evidence>
<evidence type="ECO:0000256" key="8">
    <source>
        <dbReference type="ARBA" id="ARBA00022824"/>
    </source>
</evidence>
<proteinExistence type="inferred from homology"/>
<evidence type="ECO:0000256" key="15">
    <source>
        <dbReference type="RuleBase" id="RU000461"/>
    </source>
</evidence>
<dbReference type="OMA" id="WCLIAGE"/>
<dbReference type="HOGENOM" id="CLU_001570_22_0_1"/>
<dbReference type="InterPro" id="IPR001128">
    <property type="entry name" value="Cyt_P450"/>
</dbReference>
<dbReference type="GO" id="GO:0008395">
    <property type="term" value="F:steroid hydroxylase activity"/>
    <property type="evidence" value="ECO:0007669"/>
    <property type="project" value="TreeGrafter"/>
</dbReference>
<feature type="binding site" description="axial binding residue" evidence="14">
    <location>
        <position position="458"/>
    </location>
    <ligand>
        <name>heme</name>
        <dbReference type="ChEBI" id="CHEBI:30413"/>
    </ligand>
    <ligandPart>
        <name>Fe</name>
        <dbReference type="ChEBI" id="CHEBI:18248"/>
    </ligandPart>
</feature>
<dbReference type="InParanoid" id="B4IXQ0"/>
<dbReference type="eggNOG" id="KOG0156">
    <property type="taxonomic scope" value="Eukaryota"/>
</dbReference>
<dbReference type="OrthoDB" id="3934656at2759"/>
<keyword evidence="13" id="KW-0472">Membrane</keyword>
<dbReference type="GO" id="GO:0020037">
    <property type="term" value="F:heme binding"/>
    <property type="evidence" value="ECO:0007669"/>
    <property type="project" value="InterPro"/>
</dbReference>
<dbReference type="Gene3D" id="1.10.630.10">
    <property type="entry name" value="Cytochrome P450"/>
    <property type="match status" value="1"/>
</dbReference>
<dbReference type="PRINTS" id="PR00463">
    <property type="entry name" value="EP450I"/>
</dbReference>
<dbReference type="PANTHER" id="PTHR24300">
    <property type="entry name" value="CYTOCHROME P450 508A4-RELATED"/>
    <property type="match status" value="1"/>
</dbReference>
<dbReference type="Proteomes" id="UP000001070">
    <property type="component" value="Unassembled WGS sequence"/>
</dbReference>
<dbReference type="GO" id="GO:0005789">
    <property type="term" value="C:endoplasmic reticulum membrane"/>
    <property type="evidence" value="ECO:0007669"/>
    <property type="project" value="UniProtKB-SubCell"/>
</dbReference>
<keyword evidence="6 14" id="KW-0349">Heme</keyword>
<dbReference type="KEGG" id="dgr:6558459"/>
<protein>
    <submittedName>
        <fullName evidence="16">GH16912</fullName>
    </submittedName>
</protein>
<dbReference type="InterPro" id="IPR017972">
    <property type="entry name" value="Cyt_P450_CS"/>
</dbReference>
<evidence type="ECO:0000256" key="3">
    <source>
        <dbReference type="ARBA" id="ARBA00004174"/>
    </source>
</evidence>
<dbReference type="InterPro" id="IPR036396">
    <property type="entry name" value="Cyt_P450_sf"/>
</dbReference>
<keyword evidence="12 15" id="KW-0503">Monooxygenase</keyword>
<dbReference type="PANTHER" id="PTHR24300:SF376">
    <property type="entry name" value="CYTOCHROME P450 15A1"/>
    <property type="match status" value="1"/>
</dbReference>
<evidence type="ECO:0000256" key="6">
    <source>
        <dbReference type="ARBA" id="ARBA00022617"/>
    </source>
</evidence>
<dbReference type="EMBL" id="CH916366">
    <property type="protein sequence ID" value="EDV97512.1"/>
    <property type="molecule type" value="Genomic_DNA"/>
</dbReference>
<dbReference type="GO" id="GO:0006082">
    <property type="term" value="P:organic acid metabolic process"/>
    <property type="evidence" value="ECO:0007669"/>
    <property type="project" value="TreeGrafter"/>
</dbReference>
<dbReference type="InterPro" id="IPR002401">
    <property type="entry name" value="Cyt_P450_E_grp-I"/>
</dbReference>
<dbReference type="PRINTS" id="PR00385">
    <property type="entry name" value="P450"/>
</dbReference>
<evidence type="ECO:0000313" key="17">
    <source>
        <dbReference type="Proteomes" id="UP000001070"/>
    </source>
</evidence>
<evidence type="ECO:0000256" key="5">
    <source>
        <dbReference type="ARBA" id="ARBA00010617"/>
    </source>
</evidence>
<comment type="similarity">
    <text evidence="5 15">Belongs to the cytochrome P450 family.</text>
</comment>
<evidence type="ECO:0000313" key="16">
    <source>
        <dbReference type="EMBL" id="EDV97512.1"/>
    </source>
</evidence>
<accession>B4IXQ0</accession>
<comment type="subcellular location">
    <subcellularLocation>
        <location evidence="4">Endoplasmic reticulum membrane</location>
        <topology evidence="4">Peripheral membrane protein</topology>
    </subcellularLocation>
    <subcellularLocation>
        <location evidence="3">Microsome membrane</location>
        <topology evidence="3">Peripheral membrane protein</topology>
    </subcellularLocation>
</comment>
<organism evidence="17">
    <name type="scientific">Drosophila grimshawi</name>
    <name type="common">Hawaiian fruit fly</name>
    <name type="synonym">Idiomyia grimshawi</name>
    <dbReference type="NCBI Taxonomy" id="7222"/>
    <lineage>
        <taxon>Eukaryota</taxon>
        <taxon>Metazoa</taxon>
        <taxon>Ecdysozoa</taxon>
        <taxon>Arthropoda</taxon>
        <taxon>Hexapoda</taxon>
        <taxon>Insecta</taxon>
        <taxon>Pterygota</taxon>
        <taxon>Neoptera</taxon>
        <taxon>Endopterygota</taxon>
        <taxon>Diptera</taxon>
        <taxon>Brachycera</taxon>
        <taxon>Muscomorpha</taxon>
        <taxon>Ephydroidea</taxon>
        <taxon>Drosophilidae</taxon>
        <taxon>Drosophila</taxon>
        <taxon>Hawaiian Drosophila</taxon>
    </lineage>
</organism>
<name>B4IXQ0_DROGR</name>
<dbReference type="PhylomeDB" id="B4IXQ0"/>
<evidence type="ECO:0000256" key="11">
    <source>
        <dbReference type="ARBA" id="ARBA00023004"/>
    </source>
</evidence>
<dbReference type="GO" id="GO:0006805">
    <property type="term" value="P:xenobiotic metabolic process"/>
    <property type="evidence" value="ECO:0007669"/>
    <property type="project" value="TreeGrafter"/>
</dbReference>
<dbReference type="PROSITE" id="PS00086">
    <property type="entry name" value="CYTOCHROME_P450"/>
    <property type="match status" value="1"/>
</dbReference>
<dbReference type="Pfam" id="PF00067">
    <property type="entry name" value="p450"/>
    <property type="match status" value="1"/>
</dbReference>
<keyword evidence="8" id="KW-0256">Endoplasmic reticulum</keyword>
<comment type="function">
    <text evidence="2">May be involved in the metabolism of insect hormones and in the breakdown of synthetic insecticides.</text>
</comment>
<evidence type="ECO:0000256" key="1">
    <source>
        <dbReference type="ARBA" id="ARBA00001971"/>
    </source>
</evidence>
<evidence type="ECO:0000256" key="12">
    <source>
        <dbReference type="ARBA" id="ARBA00023033"/>
    </source>
</evidence>
<dbReference type="FunCoup" id="B4IXQ0">
    <property type="interactions" value="16"/>
</dbReference>
<keyword evidence="9" id="KW-0492">Microsome</keyword>
<keyword evidence="17" id="KW-1185">Reference proteome</keyword>
<dbReference type="CDD" id="cd20651">
    <property type="entry name" value="CYP15A1-like"/>
    <property type="match status" value="1"/>
</dbReference>
<evidence type="ECO:0000256" key="14">
    <source>
        <dbReference type="PIRSR" id="PIRSR602401-1"/>
    </source>
</evidence>
<keyword evidence="11 14" id="KW-0408">Iron</keyword>
<keyword evidence="10 15" id="KW-0560">Oxidoreductase</keyword>
<dbReference type="InterPro" id="IPR050182">
    <property type="entry name" value="Cytochrome_P450_fam2"/>
</dbReference>
<reference evidence="16 17" key="1">
    <citation type="journal article" date="2007" name="Nature">
        <title>Evolution of genes and genomes on the Drosophila phylogeny.</title>
        <authorList>
            <consortium name="Drosophila 12 Genomes Consortium"/>
            <person name="Clark A.G."/>
            <person name="Eisen M.B."/>
            <person name="Smith D.R."/>
            <person name="Bergman C.M."/>
            <person name="Oliver B."/>
            <person name="Markow T.A."/>
            <person name="Kaufman T.C."/>
            <person name="Kellis M."/>
            <person name="Gelbart W."/>
            <person name="Iyer V.N."/>
            <person name="Pollard D.A."/>
            <person name="Sackton T.B."/>
            <person name="Larracuente A.M."/>
            <person name="Singh N.D."/>
            <person name="Abad J.P."/>
            <person name="Abt D.N."/>
            <person name="Adryan B."/>
            <person name="Aguade M."/>
            <person name="Akashi H."/>
            <person name="Anderson W.W."/>
            <person name="Aquadro C.F."/>
            <person name="Ardell D.H."/>
            <person name="Arguello R."/>
            <person name="Artieri C.G."/>
            <person name="Barbash D.A."/>
            <person name="Barker D."/>
            <person name="Barsanti P."/>
            <person name="Batterham P."/>
            <person name="Batzoglou S."/>
            <person name="Begun D."/>
            <person name="Bhutkar A."/>
            <person name="Blanco E."/>
            <person name="Bosak S.A."/>
            <person name="Bradley R.K."/>
            <person name="Brand A.D."/>
            <person name="Brent M.R."/>
            <person name="Brooks A.N."/>
            <person name="Brown R.H."/>
            <person name="Butlin R.K."/>
            <person name="Caggese C."/>
            <person name="Calvi B.R."/>
            <person name="Bernardo de Carvalho A."/>
            <person name="Caspi A."/>
            <person name="Castrezana S."/>
            <person name="Celniker S.E."/>
            <person name="Chang J.L."/>
            <person name="Chapple C."/>
            <person name="Chatterji S."/>
            <person name="Chinwalla A."/>
            <person name="Civetta A."/>
            <person name="Clifton S.W."/>
            <person name="Comeron J.M."/>
            <person name="Costello J.C."/>
            <person name="Coyne J.A."/>
            <person name="Daub J."/>
            <person name="David R.G."/>
            <person name="Delcher A.L."/>
            <person name="Delehaunty K."/>
            <person name="Do C.B."/>
            <person name="Ebling H."/>
            <person name="Edwards K."/>
            <person name="Eickbush T."/>
            <person name="Evans J.D."/>
            <person name="Filipski A."/>
            <person name="Findeiss S."/>
            <person name="Freyhult E."/>
            <person name="Fulton L."/>
            <person name="Fulton R."/>
            <person name="Garcia A.C."/>
            <person name="Gardiner A."/>
            <person name="Garfield D.A."/>
            <person name="Garvin B.E."/>
            <person name="Gibson G."/>
            <person name="Gilbert D."/>
            <person name="Gnerre S."/>
            <person name="Godfrey J."/>
            <person name="Good R."/>
            <person name="Gotea V."/>
            <person name="Gravely B."/>
            <person name="Greenberg A.J."/>
            <person name="Griffiths-Jones S."/>
            <person name="Gross S."/>
            <person name="Guigo R."/>
            <person name="Gustafson E.A."/>
            <person name="Haerty W."/>
            <person name="Hahn M.W."/>
            <person name="Halligan D.L."/>
            <person name="Halpern A.L."/>
            <person name="Halter G.M."/>
            <person name="Han M.V."/>
            <person name="Heger A."/>
            <person name="Hillier L."/>
            <person name="Hinrichs A.S."/>
            <person name="Holmes I."/>
            <person name="Hoskins R.A."/>
            <person name="Hubisz M.J."/>
            <person name="Hultmark D."/>
            <person name="Huntley M.A."/>
            <person name="Jaffe D.B."/>
            <person name="Jagadeeshan S."/>
            <person name="Jeck W.R."/>
            <person name="Johnson J."/>
            <person name="Jones C.D."/>
            <person name="Jordan W.C."/>
            <person name="Karpen G.H."/>
            <person name="Kataoka E."/>
            <person name="Keightley P.D."/>
            <person name="Kheradpour P."/>
            <person name="Kirkness E.F."/>
            <person name="Koerich L.B."/>
            <person name="Kristiansen K."/>
            <person name="Kudrna D."/>
            <person name="Kulathinal R.J."/>
            <person name="Kumar S."/>
            <person name="Kwok R."/>
            <person name="Lander E."/>
            <person name="Langley C.H."/>
            <person name="Lapoint R."/>
            <person name="Lazzaro B.P."/>
            <person name="Lee S.J."/>
            <person name="Levesque L."/>
            <person name="Li R."/>
            <person name="Lin C.F."/>
            <person name="Lin M.F."/>
            <person name="Lindblad-Toh K."/>
            <person name="Llopart A."/>
            <person name="Long M."/>
            <person name="Low L."/>
            <person name="Lozovsky E."/>
            <person name="Lu J."/>
            <person name="Luo M."/>
            <person name="Machado C.A."/>
            <person name="Makalowski W."/>
            <person name="Marzo M."/>
            <person name="Matsuda M."/>
            <person name="Matzkin L."/>
            <person name="McAllister B."/>
            <person name="McBride C.S."/>
            <person name="McKernan B."/>
            <person name="McKernan K."/>
            <person name="Mendez-Lago M."/>
            <person name="Minx P."/>
            <person name="Mollenhauer M.U."/>
            <person name="Montooth K."/>
            <person name="Mount S.M."/>
            <person name="Mu X."/>
            <person name="Myers E."/>
            <person name="Negre B."/>
            <person name="Newfeld S."/>
            <person name="Nielsen R."/>
            <person name="Noor M.A."/>
            <person name="O'Grady P."/>
            <person name="Pachter L."/>
            <person name="Papaceit M."/>
            <person name="Parisi M.J."/>
            <person name="Parisi M."/>
            <person name="Parts L."/>
            <person name="Pedersen J.S."/>
            <person name="Pesole G."/>
            <person name="Phillippy A.M."/>
            <person name="Ponting C.P."/>
            <person name="Pop M."/>
            <person name="Porcelli D."/>
            <person name="Powell J.R."/>
            <person name="Prohaska S."/>
            <person name="Pruitt K."/>
            <person name="Puig M."/>
            <person name="Quesneville H."/>
            <person name="Ram K.R."/>
            <person name="Rand D."/>
            <person name="Rasmussen M.D."/>
            <person name="Reed L.K."/>
            <person name="Reenan R."/>
            <person name="Reily A."/>
            <person name="Remington K.A."/>
            <person name="Rieger T.T."/>
            <person name="Ritchie M.G."/>
            <person name="Robin C."/>
            <person name="Rogers Y.H."/>
            <person name="Rohde C."/>
            <person name="Rozas J."/>
            <person name="Rubenfield M.J."/>
            <person name="Ruiz A."/>
            <person name="Russo S."/>
            <person name="Salzberg S.L."/>
            <person name="Sanchez-Gracia A."/>
            <person name="Saranga D.J."/>
            <person name="Sato H."/>
            <person name="Schaeffer S.W."/>
            <person name="Schatz M.C."/>
            <person name="Schlenke T."/>
            <person name="Schwartz R."/>
            <person name="Segarra C."/>
            <person name="Singh R.S."/>
            <person name="Sirot L."/>
            <person name="Sirota M."/>
            <person name="Sisneros N.B."/>
            <person name="Smith C.D."/>
            <person name="Smith T.F."/>
            <person name="Spieth J."/>
            <person name="Stage D.E."/>
            <person name="Stark A."/>
            <person name="Stephan W."/>
            <person name="Strausberg R.L."/>
            <person name="Strempel S."/>
            <person name="Sturgill D."/>
            <person name="Sutton G."/>
            <person name="Sutton G.G."/>
            <person name="Tao W."/>
            <person name="Teichmann S."/>
            <person name="Tobari Y.N."/>
            <person name="Tomimura Y."/>
            <person name="Tsolas J.M."/>
            <person name="Valente V.L."/>
            <person name="Venter E."/>
            <person name="Venter J.C."/>
            <person name="Vicario S."/>
            <person name="Vieira F.G."/>
            <person name="Vilella A.J."/>
            <person name="Villasante A."/>
            <person name="Walenz B."/>
            <person name="Wang J."/>
            <person name="Wasserman M."/>
            <person name="Watts T."/>
            <person name="Wilson D."/>
            <person name="Wilson R.K."/>
            <person name="Wing R.A."/>
            <person name="Wolfner M.F."/>
            <person name="Wong A."/>
            <person name="Wong G.K."/>
            <person name="Wu C.I."/>
            <person name="Wu G."/>
            <person name="Yamamoto D."/>
            <person name="Yang H.P."/>
            <person name="Yang S.P."/>
            <person name="Yorke J.A."/>
            <person name="Yoshida K."/>
            <person name="Zdobnov E."/>
            <person name="Zhang P."/>
            <person name="Zhang Y."/>
            <person name="Zimin A.V."/>
            <person name="Baldwin J."/>
            <person name="Abdouelleil A."/>
            <person name="Abdulkadir J."/>
            <person name="Abebe A."/>
            <person name="Abera B."/>
            <person name="Abreu J."/>
            <person name="Acer S.C."/>
            <person name="Aftuck L."/>
            <person name="Alexander A."/>
            <person name="An P."/>
            <person name="Anderson E."/>
            <person name="Anderson S."/>
            <person name="Arachi H."/>
            <person name="Azer M."/>
            <person name="Bachantsang P."/>
            <person name="Barry A."/>
            <person name="Bayul T."/>
            <person name="Berlin A."/>
            <person name="Bessette D."/>
            <person name="Bloom T."/>
            <person name="Blye J."/>
            <person name="Boguslavskiy L."/>
            <person name="Bonnet C."/>
            <person name="Boukhgalter B."/>
            <person name="Bourzgui I."/>
            <person name="Brown A."/>
            <person name="Cahill P."/>
            <person name="Channer S."/>
            <person name="Cheshatsang Y."/>
            <person name="Chuda L."/>
            <person name="Citroen M."/>
            <person name="Collymore A."/>
            <person name="Cooke P."/>
            <person name="Costello M."/>
            <person name="D'Aco K."/>
            <person name="Daza R."/>
            <person name="De Haan G."/>
            <person name="DeGray S."/>
            <person name="DeMaso C."/>
            <person name="Dhargay N."/>
            <person name="Dooley K."/>
            <person name="Dooley E."/>
            <person name="Doricent M."/>
            <person name="Dorje P."/>
            <person name="Dorjee K."/>
            <person name="Dupes A."/>
            <person name="Elong R."/>
            <person name="Falk J."/>
            <person name="Farina A."/>
            <person name="Faro S."/>
            <person name="Ferguson D."/>
            <person name="Fisher S."/>
            <person name="Foley C.D."/>
            <person name="Franke A."/>
            <person name="Friedrich D."/>
            <person name="Gadbois L."/>
            <person name="Gearin G."/>
            <person name="Gearin C.R."/>
            <person name="Giannoukos G."/>
            <person name="Goode T."/>
            <person name="Graham J."/>
            <person name="Grandbois E."/>
            <person name="Grewal S."/>
            <person name="Gyaltsen K."/>
            <person name="Hafez N."/>
            <person name="Hagos B."/>
            <person name="Hall J."/>
            <person name="Henson C."/>
            <person name="Hollinger A."/>
            <person name="Honan T."/>
            <person name="Huard M.D."/>
            <person name="Hughes L."/>
            <person name="Hurhula B."/>
            <person name="Husby M.E."/>
            <person name="Kamat A."/>
            <person name="Kanga B."/>
            <person name="Kashin S."/>
            <person name="Khazanovich D."/>
            <person name="Kisner P."/>
            <person name="Lance K."/>
            <person name="Lara M."/>
            <person name="Lee W."/>
            <person name="Lennon N."/>
            <person name="Letendre F."/>
            <person name="LeVine R."/>
            <person name="Lipovsky A."/>
            <person name="Liu X."/>
            <person name="Liu J."/>
            <person name="Liu S."/>
            <person name="Lokyitsang T."/>
            <person name="Lokyitsang Y."/>
            <person name="Lubonja R."/>
            <person name="Lui A."/>
            <person name="MacDonald P."/>
            <person name="Magnisalis V."/>
            <person name="Maru K."/>
            <person name="Matthews C."/>
            <person name="McCusker W."/>
            <person name="McDonough S."/>
            <person name="Mehta T."/>
            <person name="Meldrim J."/>
            <person name="Meneus L."/>
            <person name="Mihai O."/>
            <person name="Mihalev A."/>
            <person name="Mihova T."/>
            <person name="Mittelman R."/>
            <person name="Mlenga V."/>
            <person name="Montmayeur A."/>
            <person name="Mulrain L."/>
            <person name="Navidi A."/>
            <person name="Naylor J."/>
            <person name="Negash T."/>
            <person name="Nguyen T."/>
            <person name="Nguyen N."/>
            <person name="Nicol R."/>
            <person name="Norbu C."/>
            <person name="Norbu N."/>
            <person name="Novod N."/>
            <person name="O'Neill B."/>
            <person name="Osman S."/>
            <person name="Markiewicz E."/>
            <person name="Oyono O.L."/>
            <person name="Patti C."/>
            <person name="Phunkhang P."/>
            <person name="Pierre F."/>
            <person name="Priest M."/>
            <person name="Raghuraman S."/>
            <person name="Rege F."/>
            <person name="Reyes R."/>
            <person name="Rise C."/>
            <person name="Rogov P."/>
            <person name="Ross K."/>
            <person name="Ryan E."/>
            <person name="Settipalli S."/>
            <person name="Shea T."/>
            <person name="Sherpa N."/>
            <person name="Shi L."/>
            <person name="Shih D."/>
            <person name="Sparrow T."/>
            <person name="Spaulding J."/>
            <person name="Stalker J."/>
            <person name="Stange-Thomann N."/>
            <person name="Stavropoulos S."/>
            <person name="Stone C."/>
            <person name="Strader C."/>
            <person name="Tesfaye S."/>
            <person name="Thomson T."/>
            <person name="Thoulutsang Y."/>
            <person name="Thoulutsang D."/>
            <person name="Topham K."/>
            <person name="Topping I."/>
            <person name="Tsamla T."/>
            <person name="Vassiliev H."/>
            <person name="Vo A."/>
            <person name="Wangchuk T."/>
            <person name="Wangdi T."/>
            <person name="Weiand M."/>
            <person name="Wilkinson J."/>
            <person name="Wilson A."/>
            <person name="Yadav S."/>
            <person name="Young G."/>
            <person name="Yu Q."/>
            <person name="Zembek L."/>
            <person name="Zhong D."/>
            <person name="Zimmer A."/>
            <person name="Zwirko Z."/>
            <person name="Jaffe D.B."/>
            <person name="Alvarez P."/>
            <person name="Brockman W."/>
            <person name="Butler J."/>
            <person name="Chin C."/>
            <person name="Gnerre S."/>
            <person name="Grabherr M."/>
            <person name="Kleber M."/>
            <person name="Mauceli E."/>
            <person name="MacCallum I."/>
        </authorList>
    </citation>
    <scope>NUCLEOTIDE SEQUENCE [LARGE SCALE GENOMIC DNA]</scope>
    <source>
        <strain evidence="17">Tucson 15287-2541.00</strain>
    </source>
</reference>
<gene>
    <name evidence="16" type="primary">Dgri\GH16912</name>
    <name evidence="16" type="ORF">Dgri_GH16912</name>
</gene>
<sequence length="512" mass="59268">MSSLIFLVTILIVFLIYSLFKSIRRPSNFPPGPGFIPWLGNTLQFRREARDAGGQHLLFKQWAKKYDSQLLGLKLGQEYVVVALGHELVREVQLQEVFEGRPDNFFLRLRTMGTRKGITCTDGQLWYEHRNFAMKQMRHVGYGRSQMEQQIEHEAEQLMQQLTKTDAAAVEPVNWLAQSVLNVLWCLIAGERITSTEDGTLRRLLELMNRRSKLFDICGGILAQFPWLRHVAPNWTGYNLIRQLNAEMHSFFMETIAEHRRRLDECEARGVEQHESDDLIFAYLLEMRSRGKDTDSFNETQLVMTILDFFIAGSQTTSNTINLALMMLAMRQDVQEQVHAEVAANMHSSSNSSMDTVAFPHLSRREYFHYMDAFIMEVQRFFHITPITGPRRALWPTKLGGYDIPKNSTILISLHSVHMDKQHWTEPHEFRPERFIDASGKCSKDDYLMPFGLGRRRCLGDALARACIFSFLVRIVQHFRVVLPEGETPSLILQPGITLTPKPYKVRFVKRK</sequence>
<dbReference type="GO" id="GO:0016712">
    <property type="term" value="F:oxidoreductase activity, acting on paired donors, with incorporation or reduction of molecular oxygen, reduced flavin or flavoprotein as one donor, and incorporation of one atom of oxygen"/>
    <property type="evidence" value="ECO:0007669"/>
    <property type="project" value="TreeGrafter"/>
</dbReference>
<dbReference type="STRING" id="7222.B4IXQ0"/>